<dbReference type="Gene3D" id="2.40.160.20">
    <property type="match status" value="1"/>
</dbReference>
<dbReference type="InterPro" id="IPR018550">
    <property type="entry name" value="Lipid-A_deacylase-rel"/>
</dbReference>
<evidence type="ECO:0000313" key="2">
    <source>
        <dbReference type="Proteomes" id="UP000199702"/>
    </source>
</evidence>
<keyword evidence="2" id="KW-1185">Reference proteome</keyword>
<reference evidence="2" key="1">
    <citation type="submission" date="2016-10" db="EMBL/GenBank/DDBJ databases">
        <authorList>
            <person name="Varghese N."/>
            <person name="Submissions S."/>
        </authorList>
    </citation>
    <scope>NUCLEOTIDE SEQUENCE [LARGE SCALE GENOMIC DNA]</scope>
    <source>
        <strain evidence="2">DSM 17934</strain>
    </source>
</reference>
<protein>
    <submittedName>
        <fullName evidence="1">Lipid A 3-O-deacylase (PagL)</fullName>
    </submittedName>
</protein>
<accession>A0A1H6QUL2</accession>
<dbReference type="Pfam" id="PF09411">
    <property type="entry name" value="PagL"/>
    <property type="match status" value="1"/>
</dbReference>
<dbReference type="EMBL" id="FNYA01000001">
    <property type="protein sequence ID" value="SEI47319.1"/>
    <property type="molecule type" value="Genomic_DNA"/>
</dbReference>
<sequence>MNKITFFLLLGITSVFAQKKQLFTEYSIGKTSSANNTFITLKSSQTFGIGFGMQHNDSLNWVKQLRNPFTGVILQVANHGNTEKIGHTISLLPYIETPILFKNEKLKLLTALGVAYHTKKYDLEDNWENKAVSTDFTYAFRLGLYYDVFQKSDFHTRLNLNYLHYSNGHIQWPNNGINTLALGLNISYDGFNKNTNTSEKKVTPKEIQKSKQSFFSVQTGIGEHALYRFYNFRRNVYSVDLMYGKIYNKTHKVGLGLYMRHYTNNYIYIKEGNNLVSEEYPELQKNPFLNASSLGIALNYEFLMQHFSVETELGLTLFRPFFETEYRLDATLINKQTQQYEIGKAEGTTYTLKRFISGKLGLKYYLFNTNKAPKNNFYVGGHIVSRLGQADYSEFTLGYVHSF</sequence>
<dbReference type="OrthoDB" id="627554at2"/>
<dbReference type="RefSeq" id="WP_091308264.1">
    <property type="nucleotide sequence ID" value="NZ_CBCSJU010000001.1"/>
</dbReference>
<dbReference type="AlphaFoldDB" id="A0A1H6QUL2"/>
<gene>
    <name evidence="1" type="ORF">SAMN05660918_0789</name>
</gene>
<evidence type="ECO:0000313" key="1">
    <source>
        <dbReference type="EMBL" id="SEI47319.1"/>
    </source>
</evidence>
<proteinExistence type="predicted"/>
<dbReference type="STRING" id="402734.SAMN05660918_0789"/>
<dbReference type="Proteomes" id="UP000199702">
    <property type="component" value="Unassembled WGS sequence"/>
</dbReference>
<name>A0A1H6QUL2_9FLAO</name>
<organism evidence="1 2">
    <name type="scientific">Flavobacterium terrigena</name>
    <dbReference type="NCBI Taxonomy" id="402734"/>
    <lineage>
        <taxon>Bacteria</taxon>
        <taxon>Pseudomonadati</taxon>
        <taxon>Bacteroidota</taxon>
        <taxon>Flavobacteriia</taxon>
        <taxon>Flavobacteriales</taxon>
        <taxon>Flavobacteriaceae</taxon>
        <taxon>Flavobacterium</taxon>
    </lineage>
</organism>